<keyword evidence="4" id="KW-0187">Copper transport</keyword>
<proteinExistence type="inferred from homology"/>
<feature type="compositionally biased region" description="Acidic residues" evidence="5">
    <location>
        <begin position="104"/>
        <end position="113"/>
    </location>
</feature>
<dbReference type="Pfam" id="PF04145">
    <property type="entry name" value="Ctr"/>
    <property type="match status" value="1"/>
</dbReference>
<comment type="subcellular location">
    <subcellularLocation>
        <location evidence="4">Membrane</location>
        <topology evidence="4">Multi-pass membrane protein</topology>
    </subcellularLocation>
</comment>
<evidence type="ECO:0000256" key="3">
    <source>
        <dbReference type="ARBA" id="ARBA00023136"/>
    </source>
</evidence>
<gene>
    <name evidence="6" type="ORF">VTJ49DRAFT_123</name>
</gene>
<evidence type="ECO:0000256" key="1">
    <source>
        <dbReference type="ARBA" id="ARBA00022692"/>
    </source>
</evidence>
<dbReference type="Proteomes" id="UP001583172">
    <property type="component" value="Unassembled WGS sequence"/>
</dbReference>
<accession>A0ABR3VPP4</accession>
<evidence type="ECO:0000313" key="7">
    <source>
        <dbReference type="Proteomes" id="UP001583172"/>
    </source>
</evidence>
<evidence type="ECO:0000256" key="4">
    <source>
        <dbReference type="RuleBase" id="RU367022"/>
    </source>
</evidence>
<reference evidence="6 7" key="1">
    <citation type="journal article" date="2024" name="Commun. Biol.">
        <title>Comparative genomic analysis of thermophilic fungi reveals convergent evolutionary adaptations and gene losses.</title>
        <authorList>
            <person name="Steindorff A.S."/>
            <person name="Aguilar-Pontes M.V."/>
            <person name="Robinson A.J."/>
            <person name="Andreopoulos B."/>
            <person name="LaButti K."/>
            <person name="Kuo A."/>
            <person name="Mondo S."/>
            <person name="Riley R."/>
            <person name="Otillar R."/>
            <person name="Haridas S."/>
            <person name="Lipzen A."/>
            <person name="Grimwood J."/>
            <person name="Schmutz J."/>
            <person name="Clum A."/>
            <person name="Reid I.D."/>
            <person name="Moisan M.C."/>
            <person name="Butler G."/>
            <person name="Nguyen T.T.M."/>
            <person name="Dewar K."/>
            <person name="Conant G."/>
            <person name="Drula E."/>
            <person name="Henrissat B."/>
            <person name="Hansel C."/>
            <person name="Singer S."/>
            <person name="Hutchinson M.I."/>
            <person name="de Vries R.P."/>
            <person name="Natvig D.O."/>
            <person name="Powell A.J."/>
            <person name="Tsang A."/>
            <person name="Grigoriev I.V."/>
        </authorList>
    </citation>
    <scope>NUCLEOTIDE SEQUENCE [LARGE SCALE GENOMIC DNA]</scope>
    <source>
        <strain evidence="6 7">CBS 620.91</strain>
    </source>
</reference>
<dbReference type="EMBL" id="JAZGSY010000010">
    <property type="protein sequence ID" value="KAL1843742.1"/>
    <property type="molecule type" value="Genomic_DNA"/>
</dbReference>
<feature type="transmembrane region" description="Helical" evidence="4">
    <location>
        <begin position="164"/>
        <end position="180"/>
    </location>
</feature>
<protein>
    <recommendedName>
        <fullName evidence="4">Copper transport protein</fullName>
    </recommendedName>
</protein>
<keyword evidence="4" id="KW-0186">Copper</keyword>
<feature type="transmembrane region" description="Helical" evidence="4">
    <location>
        <begin position="141"/>
        <end position="158"/>
    </location>
</feature>
<dbReference type="InterPro" id="IPR007274">
    <property type="entry name" value="Cop_transporter"/>
</dbReference>
<comment type="caution">
    <text evidence="6">The sequence shown here is derived from an EMBL/GenBank/DDBJ whole genome shotgun (WGS) entry which is preliminary data.</text>
</comment>
<organism evidence="6 7">
    <name type="scientific">Humicola insolens</name>
    <name type="common">Soft-rot fungus</name>
    <dbReference type="NCBI Taxonomy" id="85995"/>
    <lineage>
        <taxon>Eukaryota</taxon>
        <taxon>Fungi</taxon>
        <taxon>Dikarya</taxon>
        <taxon>Ascomycota</taxon>
        <taxon>Pezizomycotina</taxon>
        <taxon>Sordariomycetes</taxon>
        <taxon>Sordariomycetidae</taxon>
        <taxon>Sordariales</taxon>
        <taxon>Chaetomiaceae</taxon>
        <taxon>Mycothermus</taxon>
    </lineage>
</organism>
<evidence type="ECO:0000313" key="6">
    <source>
        <dbReference type="EMBL" id="KAL1843742.1"/>
    </source>
</evidence>
<feature type="region of interest" description="Disordered" evidence="5">
    <location>
        <begin position="90"/>
        <end position="120"/>
    </location>
</feature>
<sequence length="193" mass="21554">MDHSSHDHHHHMMMDHSGHGDMGGNKCSMNMLFTWDTSNLCIVFRQWHITSNLSLVASLIAVVLICAGYEALREGIRRYEAALARRIETAPLPQSRPPEPRYSDDDDDDDEPVTETAPSLLALPTGQNRTHITQRAHVTKAVLYGIQNFYAFMIMLIFMTYNGWVMLAVSFGAGLGYLVFGGSTPVTKETACH</sequence>
<keyword evidence="2 4" id="KW-1133">Transmembrane helix</keyword>
<dbReference type="PANTHER" id="PTHR12483">
    <property type="entry name" value="SOLUTE CARRIER FAMILY 31 COPPER TRANSPORTERS"/>
    <property type="match status" value="1"/>
</dbReference>
<dbReference type="PANTHER" id="PTHR12483:SF115">
    <property type="entry name" value="COPPER TRANSPORT PROTEIN"/>
    <property type="match status" value="1"/>
</dbReference>
<keyword evidence="4" id="KW-0406">Ion transport</keyword>
<name>A0ABR3VPP4_HUMIN</name>
<keyword evidence="7" id="KW-1185">Reference proteome</keyword>
<feature type="transmembrane region" description="Helical" evidence="4">
    <location>
        <begin position="53"/>
        <end position="72"/>
    </location>
</feature>
<keyword evidence="1 4" id="KW-0812">Transmembrane</keyword>
<evidence type="ECO:0000256" key="5">
    <source>
        <dbReference type="SAM" id="MobiDB-lite"/>
    </source>
</evidence>
<keyword evidence="4" id="KW-0813">Transport</keyword>
<keyword evidence="3 4" id="KW-0472">Membrane</keyword>
<comment type="similarity">
    <text evidence="4">Belongs to the copper transporter (Ctr) (TC 1.A.56) family. SLC31A subfamily.</text>
</comment>
<evidence type="ECO:0000256" key="2">
    <source>
        <dbReference type="ARBA" id="ARBA00022989"/>
    </source>
</evidence>